<comment type="caution">
    <text evidence="2">The sequence shown here is derived from an EMBL/GenBank/DDBJ whole genome shotgun (WGS) entry which is preliminary data.</text>
</comment>
<organism evidence="2 3">
    <name type="scientific">Galemys pyrenaicus</name>
    <name type="common">Iberian desman</name>
    <name type="synonym">Pyrenean desman</name>
    <dbReference type="NCBI Taxonomy" id="202257"/>
    <lineage>
        <taxon>Eukaryota</taxon>
        <taxon>Metazoa</taxon>
        <taxon>Chordata</taxon>
        <taxon>Craniata</taxon>
        <taxon>Vertebrata</taxon>
        <taxon>Euteleostomi</taxon>
        <taxon>Mammalia</taxon>
        <taxon>Eutheria</taxon>
        <taxon>Laurasiatheria</taxon>
        <taxon>Eulipotyphla</taxon>
        <taxon>Talpidae</taxon>
        <taxon>Galemys</taxon>
    </lineage>
</organism>
<reference evidence="2" key="1">
    <citation type="journal article" date="2021" name="Evol. Appl.">
        <title>The genome of the Pyrenean desman and the effects of bottlenecks and inbreeding on the genomic landscape of an endangered species.</title>
        <authorList>
            <person name="Escoda L."/>
            <person name="Castresana J."/>
        </authorList>
    </citation>
    <scope>NUCLEOTIDE SEQUENCE</scope>
    <source>
        <strain evidence="2">IBE-C5619</strain>
    </source>
</reference>
<dbReference type="SUPFAM" id="SSF55550">
    <property type="entry name" value="SH2 domain"/>
    <property type="match status" value="1"/>
</dbReference>
<keyword evidence="3" id="KW-1185">Reference proteome</keyword>
<protein>
    <submittedName>
        <fullName evidence="2">Ras and Rab interactor 3</fullName>
    </submittedName>
</protein>
<dbReference type="OrthoDB" id="10013007at2759"/>
<evidence type="ECO:0000313" key="2">
    <source>
        <dbReference type="EMBL" id="KAG8514286.1"/>
    </source>
</evidence>
<feature type="region of interest" description="Disordered" evidence="1">
    <location>
        <begin position="115"/>
        <end position="141"/>
    </location>
</feature>
<dbReference type="EMBL" id="JAGFMF010011747">
    <property type="protein sequence ID" value="KAG8514286.1"/>
    <property type="molecule type" value="Genomic_DNA"/>
</dbReference>
<dbReference type="InterPro" id="IPR036860">
    <property type="entry name" value="SH2_dom_sf"/>
</dbReference>
<evidence type="ECO:0000313" key="3">
    <source>
        <dbReference type="Proteomes" id="UP000700334"/>
    </source>
</evidence>
<proteinExistence type="predicted"/>
<gene>
    <name evidence="2" type="ORF">J0S82_003162</name>
</gene>
<accession>A0A8J6A2Y5</accession>
<feature type="region of interest" description="Disordered" evidence="1">
    <location>
        <begin position="1"/>
        <end position="27"/>
    </location>
</feature>
<sequence length="141" mass="15260">MASLCSVTSPAPDAGQREAEEEEGTRACPPVTRKNCLPRRGISVLEKLVKTCPVWLQLGLGPAEAAGILHREAAGAFLVRRDSSLKLLVLCVHVPSPHENSPHVLECAIKEEKSSKYLSPRSGPRPHSSSRHCTPQPQTLL</sequence>
<name>A0A8J6A2Y5_GALPY</name>
<dbReference type="Proteomes" id="UP000700334">
    <property type="component" value="Unassembled WGS sequence"/>
</dbReference>
<evidence type="ECO:0000256" key="1">
    <source>
        <dbReference type="SAM" id="MobiDB-lite"/>
    </source>
</evidence>
<dbReference type="AlphaFoldDB" id="A0A8J6A2Y5"/>